<keyword evidence="5" id="KW-1185">Reference proteome</keyword>
<accession>A0A151ZFJ4</accession>
<dbReference type="InterPro" id="IPR054484">
    <property type="entry name" value="ComC_SSD"/>
</dbReference>
<feature type="domain" description="ComC supersandwich" evidence="3">
    <location>
        <begin position="714"/>
        <end position="919"/>
    </location>
</feature>
<dbReference type="InParanoid" id="A0A151ZFJ4"/>
<keyword evidence="2" id="KW-1133">Transmembrane helix</keyword>
<sequence length="993" mass="110583">MDLSDPSTICDLNSKYIQCADFGFRQGVSVLDLGFGISTLAYLPTSWVNLPLGQLDIGDAILLYPNFWHDVSSVSLSGLRITGYPQSNDYSNFWDVSNNGPINLDMDGPSFDFPERLFTSNLGTLRVTTSYVGYNYYFPSDLSSNSRLYTVIAAFRTNQWPPANRFPELRIFMLFDSTVPSTILTIDDFDLYPKLTAITFSTGISNAMKNPVQPFPLSILRAQKLNSLEMDHNYITSNQILHFNQTNIDIIIKSTSLFENLNYPMITGTNIRSLTINSDDLTFSKLDLFQLNAKVITFGKNFYGNKNNFNAPLPIGNYSTFSSITIKDSNINGQVPSQTCQIRDGILNLALNPINSLPSCYLCETISKASYFSGLIGGLPQPSCPGIIVELEAEPAIPTSGGTITIKGMDLGWKLYMENSTLEFPGQSILLGNEKFGLIRSNGTGVENPVVIKFHAQDYSSDQFNYQINYKYLPPNIQVATIQSIDNQLQLNGSNFGSVPSVVVLKIANGIVIPSTVDHLQIVVPNIQSIIPKFIDTIFSIDLNVNGQNDYFIFDNLESDPIFIPPYPKFTQHGGIVEFYGKHLTFDYSIVEFQVGSKLCNLLNINSTFIQCELPEDLEIGYIEMKLTIANYTFIDYITVFNNTVDGDSSSSSSIEPCVPVPNGYCDGGILKCNPPWQGKNCSSTTVVIPPDGNNPGSPNQGGNHTTELPNGEEVEFSKLISIVNLNELNLSGEIIRQYNFSQWNLTVISTNPFQYQYSTDIQSSNITKTTITVTIEYFETSKSIEFVYNKFIEFPANSLKYSIEMSEYKFLQKTNTLQLIMSASITQSNSDGQSCSAKEFGEISGTEFQYIKLQVNNLSLQGRFITYALIDKQLRTVSNVLLDENQNQTLSVQSQAYIGINIPFYYKYCLLDPDFSVLLDLDSPASSQVNSYCDEKSNEKDKLTKAQLAGIIVGSVVIFSAIVIGTVGIIYKKYKNSKELANFKQKLEKINK</sequence>
<dbReference type="PANTHER" id="PTHR31378">
    <property type="entry name" value="EGF-LIKE DOMAIN-CONTAINING PROTEIN-RELATED-RELATED"/>
    <property type="match status" value="1"/>
</dbReference>
<dbReference type="EMBL" id="LODT01000029">
    <property type="protein sequence ID" value="KYQ92705.1"/>
    <property type="molecule type" value="Genomic_DNA"/>
</dbReference>
<name>A0A151ZFJ4_TIELA</name>
<evidence type="ECO:0000259" key="3">
    <source>
        <dbReference type="Pfam" id="PF22933"/>
    </source>
</evidence>
<feature type="transmembrane region" description="Helical" evidence="2">
    <location>
        <begin position="949"/>
        <end position="972"/>
    </location>
</feature>
<comment type="caution">
    <text evidence="4">The sequence shown here is derived from an EMBL/GenBank/DDBJ whole genome shotgun (WGS) entry which is preliminary data.</text>
</comment>
<dbReference type="AlphaFoldDB" id="A0A151ZFJ4"/>
<dbReference type="OMA" id="HGECNLT"/>
<evidence type="ECO:0000313" key="4">
    <source>
        <dbReference type="EMBL" id="KYQ92705.1"/>
    </source>
</evidence>
<dbReference type="Pfam" id="PF22933">
    <property type="entry name" value="ComC_SSD"/>
    <property type="match status" value="1"/>
</dbReference>
<evidence type="ECO:0000313" key="5">
    <source>
        <dbReference type="Proteomes" id="UP000076078"/>
    </source>
</evidence>
<dbReference type="PANTHER" id="PTHR31378:SF17">
    <property type="match status" value="1"/>
</dbReference>
<dbReference type="CDD" id="cd00603">
    <property type="entry name" value="IPT_PCSR"/>
    <property type="match status" value="1"/>
</dbReference>
<evidence type="ECO:0000256" key="2">
    <source>
        <dbReference type="SAM" id="Phobius"/>
    </source>
</evidence>
<feature type="compositionally biased region" description="Low complexity" evidence="1">
    <location>
        <begin position="691"/>
        <end position="704"/>
    </location>
</feature>
<keyword evidence="2" id="KW-0812">Transmembrane</keyword>
<reference evidence="4 5" key="1">
    <citation type="submission" date="2015-12" db="EMBL/GenBank/DDBJ databases">
        <title>Dictyostelia acquired genes for synthesis and detection of signals that induce cell-type specialization by lateral gene transfer from prokaryotes.</title>
        <authorList>
            <person name="Gloeckner G."/>
            <person name="Schaap P."/>
        </authorList>
    </citation>
    <scope>NUCLEOTIDE SEQUENCE [LARGE SCALE GENOMIC DNA]</scope>
    <source>
        <strain evidence="4 5">TK</strain>
    </source>
</reference>
<evidence type="ECO:0000256" key="1">
    <source>
        <dbReference type="SAM" id="MobiDB-lite"/>
    </source>
</evidence>
<proteinExistence type="predicted"/>
<feature type="region of interest" description="Disordered" evidence="1">
    <location>
        <begin position="691"/>
        <end position="710"/>
    </location>
</feature>
<protein>
    <submittedName>
        <fullName evidence="4">EGF-like domain-containing protein</fullName>
    </submittedName>
</protein>
<organism evidence="4 5">
    <name type="scientific">Tieghemostelium lacteum</name>
    <name type="common">Slime mold</name>
    <name type="synonym">Dictyostelium lacteum</name>
    <dbReference type="NCBI Taxonomy" id="361077"/>
    <lineage>
        <taxon>Eukaryota</taxon>
        <taxon>Amoebozoa</taxon>
        <taxon>Evosea</taxon>
        <taxon>Eumycetozoa</taxon>
        <taxon>Dictyostelia</taxon>
        <taxon>Dictyosteliales</taxon>
        <taxon>Raperosteliaceae</taxon>
        <taxon>Tieghemostelium</taxon>
    </lineage>
</organism>
<dbReference type="Proteomes" id="UP000076078">
    <property type="component" value="Unassembled WGS sequence"/>
</dbReference>
<keyword evidence="2" id="KW-0472">Membrane</keyword>
<gene>
    <name evidence="4" type="ORF">DLAC_06706</name>
</gene>